<dbReference type="GO" id="GO:0061817">
    <property type="term" value="P:endoplasmic reticulum-plasma membrane tethering"/>
    <property type="evidence" value="ECO:0007669"/>
    <property type="project" value="TreeGrafter"/>
</dbReference>
<dbReference type="PANTHER" id="PTHR10809:SF6">
    <property type="entry name" value="AT11025P-RELATED"/>
    <property type="match status" value="1"/>
</dbReference>
<feature type="domain" description="MSP" evidence="8">
    <location>
        <begin position="11"/>
        <end position="133"/>
    </location>
</feature>
<dbReference type="GO" id="GO:0005886">
    <property type="term" value="C:plasma membrane"/>
    <property type="evidence" value="ECO:0007669"/>
    <property type="project" value="TreeGrafter"/>
</dbReference>
<evidence type="ECO:0000256" key="2">
    <source>
        <dbReference type="ARBA" id="ARBA00008932"/>
    </source>
</evidence>
<sequence length="251" mass="28615">MALTEDQLRAKLIIDPPGELRFIGPFTSPVITTLKLTNPSDETILFKIKTTAPKRYCVRPNFGCVSPNDSVSVEICLQPFNFDPFEKNKHKFMVQSIVSPSNEKPQDPNKYVNIWKELPPEHFMDAKLKCVFEMPEGHREETAATAVKAVKTEASLPLKVKNEEKILNLDNSDQIEWQTNELRQLREENSNLRKELLKVKEEIIRNRSSPSKPPMGEPYTPVMAENQIPMFYIAIAIAAVIFGIIFGKFVL</sequence>
<comment type="similarity">
    <text evidence="2">Belongs to the VAMP-associated protein (VAP) (TC 9.B.17) family.</text>
</comment>
<dbReference type="GO" id="GO:0090158">
    <property type="term" value="P:endoplasmic reticulum membrane organization"/>
    <property type="evidence" value="ECO:0007669"/>
    <property type="project" value="TreeGrafter"/>
</dbReference>
<protein>
    <recommendedName>
        <fullName evidence="8">MSP domain-containing protein</fullName>
    </recommendedName>
</protein>
<feature type="transmembrane region" description="Helical" evidence="7">
    <location>
        <begin position="230"/>
        <end position="250"/>
    </location>
</feature>
<dbReference type="InterPro" id="IPR000535">
    <property type="entry name" value="MSP_dom"/>
</dbReference>
<dbReference type="InterPro" id="IPR008962">
    <property type="entry name" value="PapD-like_sf"/>
</dbReference>
<dbReference type="AlphaFoldDB" id="A0A0L0CD52"/>
<dbReference type="STRING" id="7375.A0A0L0CD52"/>
<evidence type="ECO:0000256" key="7">
    <source>
        <dbReference type="SAM" id="Phobius"/>
    </source>
</evidence>
<evidence type="ECO:0000256" key="4">
    <source>
        <dbReference type="ARBA" id="ARBA00022989"/>
    </source>
</evidence>
<evidence type="ECO:0000313" key="10">
    <source>
        <dbReference type="Proteomes" id="UP000037069"/>
    </source>
</evidence>
<keyword evidence="6" id="KW-0175">Coiled coil</keyword>
<evidence type="ECO:0000313" key="9">
    <source>
        <dbReference type="EMBL" id="KNC30142.1"/>
    </source>
</evidence>
<evidence type="ECO:0000259" key="8">
    <source>
        <dbReference type="PROSITE" id="PS50202"/>
    </source>
</evidence>
<evidence type="ECO:0000256" key="3">
    <source>
        <dbReference type="ARBA" id="ARBA00022692"/>
    </source>
</evidence>
<dbReference type="Proteomes" id="UP000037069">
    <property type="component" value="Unassembled WGS sequence"/>
</dbReference>
<keyword evidence="4 7" id="KW-1133">Transmembrane helix</keyword>
<proteinExistence type="inferred from homology"/>
<reference evidence="9 10" key="1">
    <citation type="journal article" date="2015" name="Nat. Commun.">
        <title>Lucilia cuprina genome unlocks parasitic fly biology to underpin future interventions.</title>
        <authorList>
            <person name="Anstead C.A."/>
            <person name="Korhonen P.K."/>
            <person name="Young N.D."/>
            <person name="Hall R.S."/>
            <person name="Jex A.R."/>
            <person name="Murali S.C."/>
            <person name="Hughes D.S."/>
            <person name="Lee S.F."/>
            <person name="Perry T."/>
            <person name="Stroehlein A.J."/>
            <person name="Ansell B.R."/>
            <person name="Breugelmans B."/>
            <person name="Hofmann A."/>
            <person name="Qu J."/>
            <person name="Dugan S."/>
            <person name="Lee S.L."/>
            <person name="Chao H."/>
            <person name="Dinh H."/>
            <person name="Han Y."/>
            <person name="Doddapaneni H.V."/>
            <person name="Worley K.C."/>
            <person name="Muzny D.M."/>
            <person name="Ioannidis P."/>
            <person name="Waterhouse R.M."/>
            <person name="Zdobnov E.M."/>
            <person name="James P.J."/>
            <person name="Bagnall N.H."/>
            <person name="Kotze A.C."/>
            <person name="Gibbs R.A."/>
            <person name="Richards S."/>
            <person name="Batterham P."/>
            <person name="Gasser R.B."/>
        </authorList>
    </citation>
    <scope>NUCLEOTIDE SEQUENCE [LARGE SCALE GENOMIC DNA]</scope>
    <source>
        <strain evidence="9 10">LS</strain>
        <tissue evidence="9">Full body</tissue>
    </source>
</reference>
<dbReference type="PANTHER" id="PTHR10809">
    <property type="entry name" value="VESICLE-ASSOCIATED MEMBRANE PROTEIN-ASSOCIATED PROTEIN"/>
    <property type="match status" value="1"/>
</dbReference>
<dbReference type="PIRSF" id="PIRSF019693">
    <property type="entry name" value="VAMP-associated"/>
    <property type="match status" value="1"/>
</dbReference>
<dbReference type="OMA" id="LRCTFEM"/>
<dbReference type="GO" id="GO:0005789">
    <property type="term" value="C:endoplasmic reticulum membrane"/>
    <property type="evidence" value="ECO:0007669"/>
    <property type="project" value="InterPro"/>
</dbReference>
<dbReference type="InterPro" id="IPR013783">
    <property type="entry name" value="Ig-like_fold"/>
</dbReference>
<dbReference type="Pfam" id="PF00635">
    <property type="entry name" value="Motile_Sperm"/>
    <property type="match status" value="1"/>
</dbReference>
<gene>
    <name evidence="9" type="ORF">FF38_05282</name>
</gene>
<dbReference type="PROSITE" id="PS50202">
    <property type="entry name" value="MSP"/>
    <property type="match status" value="1"/>
</dbReference>
<dbReference type="GO" id="GO:0033149">
    <property type="term" value="F:FFAT motif binding"/>
    <property type="evidence" value="ECO:0007669"/>
    <property type="project" value="TreeGrafter"/>
</dbReference>
<name>A0A0L0CD52_LUCCU</name>
<comment type="subcellular location">
    <subcellularLocation>
        <location evidence="1">Membrane</location>
        <topology evidence="1">Single-pass type IV membrane protein</topology>
    </subcellularLocation>
</comment>
<dbReference type="OrthoDB" id="264603at2759"/>
<keyword evidence="3 7" id="KW-0812">Transmembrane</keyword>
<dbReference type="Gene3D" id="2.60.40.10">
    <property type="entry name" value="Immunoglobulins"/>
    <property type="match status" value="1"/>
</dbReference>
<feature type="coiled-coil region" evidence="6">
    <location>
        <begin position="175"/>
        <end position="202"/>
    </location>
</feature>
<dbReference type="SUPFAM" id="SSF49354">
    <property type="entry name" value="PapD-like"/>
    <property type="match status" value="1"/>
</dbReference>
<evidence type="ECO:0000256" key="5">
    <source>
        <dbReference type="ARBA" id="ARBA00023136"/>
    </source>
</evidence>
<keyword evidence="5 7" id="KW-0472">Membrane</keyword>
<dbReference type="InterPro" id="IPR016763">
    <property type="entry name" value="VAP"/>
</dbReference>
<evidence type="ECO:0000256" key="1">
    <source>
        <dbReference type="ARBA" id="ARBA00004211"/>
    </source>
</evidence>
<dbReference type="EMBL" id="JRES01000575">
    <property type="protein sequence ID" value="KNC30142.1"/>
    <property type="molecule type" value="Genomic_DNA"/>
</dbReference>
<comment type="caution">
    <text evidence="9">The sequence shown here is derived from an EMBL/GenBank/DDBJ whole genome shotgun (WGS) entry which is preliminary data.</text>
</comment>
<keyword evidence="10" id="KW-1185">Reference proteome</keyword>
<evidence type="ECO:0000256" key="6">
    <source>
        <dbReference type="SAM" id="Coils"/>
    </source>
</evidence>
<organism evidence="9 10">
    <name type="scientific">Lucilia cuprina</name>
    <name type="common">Green bottle fly</name>
    <name type="synonym">Australian sheep blowfly</name>
    <dbReference type="NCBI Taxonomy" id="7375"/>
    <lineage>
        <taxon>Eukaryota</taxon>
        <taxon>Metazoa</taxon>
        <taxon>Ecdysozoa</taxon>
        <taxon>Arthropoda</taxon>
        <taxon>Hexapoda</taxon>
        <taxon>Insecta</taxon>
        <taxon>Pterygota</taxon>
        <taxon>Neoptera</taxon>
        <taxon>Endopterygota</taxon>
        <taxon>Diptera</taxon>
        <taxon>Brachycera</taxon>
        <taxon>Muscomorpha</taxon>
        <taxon>Oestroidea</taxon>
        <taxon>Calliphoridae</taxon>
        <taxon>Luciliinae</taxon>
        <taxon>Lucilia</taxon>
    </lineage>
</organism>
<accession>A0A0L0CD52</accession>